<comment type="subunit">
    <text evidence="7">Component of the 40S small ribosomal subunit. Part of the small subunit (SSU) processome, composed of more than 70 proteins and the RNA chaperone small nucleolar RNA (snoRNA) U3.</text>
</comment>
<sequence length="126" mass="13660">MGKCHGLRAARKLHNQKWHEKQYKKAHLGTALKANPFEGASHAKGIVLEKVGVETKQPNSAIRKCASIQLIKNSKKITAFVPNGGCHAGPSTVAHCDIPGVCFKVVKVPNVSLLALYKGTKERPRS</sequence>
<dbReference type="Ensembl" id="ENSGGOT00000062333.1">
    <property type="protein sequence ID" value="ENSGGOP00000042892.1"/>
    <property type="gene ID" value="ENSGGOG00000043096.1"/>
</dbReference>
<evidence type="ECO:0000256" key="4">
    <source>
        <dbReference type="ARBA" id="ARBA00023274"/>
    </source>
</evidence>
<evidence type="ECO:0000256" key="5">
    <source>
        <dbReference type="ARBA" id="ARBA00035161"/>
    </source>
</evidence>
<dbReference type="FunFam" id="2.40.50.140:FF:000007">
    <property type="entry name" value="40S ribosomal protein S23"/>
    <property type="match status" value="1"/>
</dbReference>
<evidence type="ECO:0000256" key="7">
    <source>
        <dbReference type="ARBA" id="ARBA00046579"/>
    </source>
</evidence>
<reference evidence="9" key="3">
    <citation type="submission" date="2025-08" db="UniProtKB">
        <authorList>
            <consortium name="Ensembl"/>
        </authorList>
    </citation>
    <scope>IDENTIFICATION</scope>
</reference>
<evidence type="ECO:0000256" key="3">
    <source>
        <dbReference type="ARBA" id="ARBA00022980"/>
    </source>
</evidence>
<dbReference type="OMA" id="RWHEKQY"/>
<evidence type="ECO:0000256" key="2">
    <source>
        <dbReference type="ARBA" id="ARBA00005657"/>
    </source>
</evidence>
<dbReference type="PIRSF" id="PIRSF002133">
    <property type="entry name" value="Ribosomal_S12/S23"/>
    <property type="match status" value="1"/>
</dbReference>
<keyword evidence="3 8" id="KW-0689">Ribosomal protein</keyword>
<dbReference type="Proteomes" id="UP000001519">
    <property type="component" value="Chromosome 5"/>
</dbReference>
<dbReference type="SUPFAM" id="SSF50249">
    <property type="entry name" value="Nucleic acid-binding proteins"/>
    <property type="match status" value="1"/>
</dbReference>
<evidence type="ECO:0000256" key="1">
    <source>
        <dbReference type="ARBA" id="ARBA00004427"/>
    </source>
</evidence>
<dbReference type="Pfam" id="PF00164">
    <property type="entry name" value="Ribosom_S12_S23"/>
    <property type="match status" value="1"/>
</dbReference>
<dbReference type="AlphaFoldDB" id="A0A2I2Z6T5"/>
<dbReference type="GO" id="GO:0005840">
    <property type="term" value="C:ribosome"/>
    <property type="evidence" value="ECO:0000318"/>
    <property type="project" value="GO_Central"/>
</dbReference>
<dbReference type="InParanoid" id="A0A2I2Z6T5"/>
<dbReference type="PANTHER" id="PTHR11652">
    <property type="entry name" value="30S RIBOSOMAL PROTEIN S12 FAMILY MEMBER"/>
    <property type="match status" value="1"/>
</dbReference>
<evidence type="ECO:0000313" key="9">
    <source>
        <dbReference type="Ensembl" id="ENSGGOP00000042892.1"/>
    </source>
</evidence>
<dbReference type="GO" id="GO:0022627">
    <property type="term" value="C:cytosolic small ribosomal subunit"/>
    <property type="evidence" value="ECO:0000318"/>
    <property type="project" value="GO_Central"/>
</dbReference>
<dbReference type="GeneTree" id="ENSGT00550000074784"/>
<dbReference type="InterPro" id="IPR006032">
    <property type="entry name" value="Ribosomal_uS12"/>
</dbReference>
<protein>
    <recommendedName>
        <fullName evidence="5">Small ribosomal subunit protein uS12</fullName>
    </recommendedName>
    <alternativeName>
        <fullName evidence="6">40S ribosomal protein S23</fullName>
    </alternativeName>
</protein>
<name>A0A2I2Z6T5_GORGO</name>
<evidence type="ECO:0000256" key="6">
    <source>
        <dbReference type="ARBA" id="ARBA00035463"/>
    </source>
</evidence>
<reference evidence="9 10" key="2">
    <citation type="journal article" date="2012" name="Nature">
        <title>Insights into hominid evolution from the gorilla genome sequence.</title>
        <authorList>
            <person name="Scally A."/>
            <person name="Dutheil J.Y."/>
            <person name="Hillier L.W."/>
            <person name="Jordan G.E."/>
            <person name="Goodhead I."/>
            <person name="Herrero J."/>
            <person name="Hobolth A."/>
            <person name="Lappalainen T."/>
            <person name="Mailund T."/>
            <person name="Marques-Bonet T."/>
            <person name="McCarthy S."/>
            <person name="Montgomery S.H."/>
            <person name="Schwalie P.C."/>
            <person name="Tang Y.A."/>
            <person name="Ward M.C."/>
            <person name="Xue Y."/>
            <person name="Yngvadottir B."/>
            <person name="Alkan C."/>
            <person name="Andersen L.N."/>
            <person name="Ayub Q."/>
            <person name="Ball E.V."/>
            <person name="Beal K."/>
            <person name="Bradley B.J."/>
            <person name="Chen Y."/>
            <person name="Clee C.M."/>
            <person name="Fitzgerald S."/>
            <person name="Graves T.A."/>
            <person name="Gu Y."/>
            <person name="Heath P."/>
            <person name="Heger A."/>
            <person name="Karakoc E."/>
            <person name="Kolb-Kokocinski A."/>
            <person name="Laird G.K."/>
            <person name="Lunter G."/>
            <person name="Meader S."/>
            <person name="Mort M."/>
            <person name="Mullikin J.C."/>
            <person name="Munch K."/>
            <person name="O'Connor T.D."/>
            <person name="Phillips A.D."/>
            <person name="Prado-Martinez J."/>
            <person name="Rogers A.S."/>
            <person name="Sajjadian S."/>
            <person name="Schmidt D."/>
            <person name="Shaw K."/>
            <person name="Simpson J.T."/>
            <person name="Stenson P.D."/>
            <person name="Turner D.J."/>
            <person name="Vigilant L."/>
            <person name="Vilella A.J."/>
            <person name="Whitener W."/>
            <person name="Zhu B."/>
            <person name="Cooper D.N."/>
            <person name="de Jong P."/>
            <person name="Dermitzakis E.T."/>
            <person name="Eichler E.E."/>
            <person name="Flicek P."/>
            <person name="Goldman N."/>
            <person name="Mundy N.I."/>
            <person name="Ning Z."/>
            <person name="Odom D.T."/>
            <person name="Ponting C.P."/>
            <person name="Quail M.A."/>
            <person name="Ryder O.A."/>
            <person name="Searle S.M."/>
            <person name="Warren W.C."/>
            <person name="Wilson R.K."/>
            <person name="Schierup M.H."/>
            <person name="Rogers J."/>
            <person name="Tyler-Smith C."/>
            <person name="Durbin R."/>
        </authorList>
    </citation>
    <scope>NUCLEOTIDE SEQUENCE [LARGE SCALE GENOMIC DNA]</scope>
</reference>
<dbReference type="PROSITE" id="PS00055">
    <property type="entry name" value="RIBOSOMAL_S12"/>
    <property type="match status" value="1"/>
</dbReference>
<dbReference type="GO" id="GO:0006412">
    <property type="term" value="P:translation"/>
    <property type="evidence" value="ECO:0000318"/>
    <property type="project" value="GO_Central"/>
</dbReference>
<keyword evidence="4 8" id="KW-0687">Ribonucleoprotein</keyword>
<keyword evidence="10" id="KW-1185">Reference proteome</keyword>
<evidence type="ECO:0000313" key="10">
    <source>
        <dbReference type="Proteomes" id="UP000001519"/>
    </source>
</evidence>
<reference evidence="9" key="4">
    <citation type="submission" date="2025-09" db="UniProtKB">
        <authorList>
            <consortium name="Ensembl"/>
        </authorList>
    </citation>
    <scope>IDENTIFICATION</scope>
</reference>
<dbReference type="STRING" id="9593.ENSGGOP00000042892"/>
<reference evidence="10" key="1">
    <citation type="submission" date="2011-05" db="EMBL/GenBank/DDBJ databases">
        <title>Insights into the evolution of the great apes provided by the gorilla genome.</title>
        <authorList>
            <person name="Scally A."/>
        </authorList>
    </citation>
    <scope>NUCLEOTIDE SEQUENCE [LARGE SCALE GENOMIC DNA]</scope>
</reference>
<dbReference type="EMBL" id="CABD030036712">
    <property type="status" value="NOT_ANNOTATED_CDS"/>
    <property type="molecule type" value="Genomic_DNA"/>
</dbReference>
<dbReference type="GO" id="GO:0003735">
    <property type="term" value="F:structural constituent of ribosome"/>
    <property type="evidence" value="ECO:0000318"/>
    <property type="project" value="GO_Central"/>
</dbReference>
<dbReference type="Bgee" id="ENSGGOG00000043096">
    <property type="expression patterns" value="Expressed in adult mammalian kidney and 1 other cell type or tissue"/>
</dbReference>
<accession>A0A2I2Z6T5</accession>
<dbReference type="InterPro" id="IPR012340">
    <property type="entry name" value="NA-bd_OB-fold"/>
</dbReference>
<comment type="similarity">
    <text evidence="2 8">Belongs to the universal ribosomal protein uS12 family.</text>
</comment>
<dbReference type="Gene3D" id="2.40.50.140">
    <property type="entry name" value="Nucleic acid-binding proteins"/>
    <property type="match status" value="1"/>
</dbReference>
<evidence type="ECO:0000256" key="8">
    <source>
        <dbReference type="RuleBase" id="RU003622"/>
    </source>
</evidence>
<organism evidence="9 10">
    <name type="scientific">Gorilla gorilla gorilla</name>
    <name type="common">Western lowland gorilla</name>
    <dbReference type="NCBI Taxonomy" id="9595"/>
    <lineage>
        <taxon>Eukaryota</taxon>
        <taxon>Metazoa</taxon>
        <taxon>Chordata</taxon>
        <taxon>Craniata</taxon>
        <taxon>Vertebrata</taxon>
        <taxon>Euteleostomi</taxon>
        <taxon>Mammalia</taxon>
        <taxon>Eutheria</taxon>
        <taxon>Euarchontoglires</taxon>
        <taxon>Primates</taxon>
        <taxon>Haplorrhini</taxon>
        <taxon>Catarrhini</taxon>
        <taxon>Hominidae</taxon>
        <taxon>Gorilla</taxon>
    </lineage>
</organism>
<proteinExistence type="inferred from homology"/>
<dbReference type="GO" id="GO:0005791">
    <property type="term" value="C:rough endoplasmic reticulum"/>
    <property type="evidence" value="ECO:0007669"/>
    <property type="project" value="UniProtKB-SubCell"/>
</dbReference>
<comment type="subcellular location">
    <subcellularLocation>
        <location evidence="1">Rough endoplasmic reticulum</location>
    </subcellularLocation>
</comment>